<dbReference type="Gene3D" id="3.40.630.30">
    <property type="match status" value="1"/>
</dbReference>
<feature type="domain" description="N-acetyltransferase" evidence="1">
    <location>
        <begin position="20"/>
        <end position="183"/>
    </location>
</feature>
<name>A0A0F5K5M1_9BURK</name>
<dbReference type="GO" id="GO:0016747">
    <property type="term" value="F:acyltransferase activity, transferring groups other than amino-acyl groups"/>
    <property type="evidence" value="ECO:0007669"/>
    <property type="project" value="InterPro"/>
</dbReference>
<dbReference type="SUPFAM" id="SSF55729">
    <property type="entry name" value="Acyl-CoA N-acyltransferases (Nat)"/>
    <property type="match status" value="1"/>
</dbReference>
<organism evidence="2 3">
    <name type="scientific">Robbsia andropogonis</name>
    <dbReference type="NCBI Taxonomy" id="28092"/>
    <lineage>
        <taxon>Bacteria</taxon>
        <taxon>Pseudomonadati</taxon>
        <taxon>Pseudomonadota</taxon>
        <taxon>Betaproteobacteria</taxon>
        <taxon>Burkholderiales</taxon>
        <taxon>Burkholderiaceae</taxon>
        <taxon>Robbsia</taxon>
    </lineage>
</organism>
<dbReference type="EMBL" id="LAQU01000002">
    <property type="protein sequence ID" value="KKB64837.1"/>
    <property type="molecule type" value="Genomic_DNA"/>
</dbReference>
<keyword evidence="3" id="KW-1185">Reference proteome</keyword>
<evidence type="ECO:0000313" key="3">
    <source>
        <dbReference type="Proteomes" id="UP000033618"/>
    </source>
</evidence>
<dbReference type="Pfam" id="PF13420">
    <property type="entry name" value="Acetyltransf_4"/>
    <property type="match status" value="1"/>
</dbReference>
<evidence type="ECO:0000313" key="2">
    <source>
        <dbReference type="EMBL" id="KKB64837.1"/>
    </source>
</evidence>
<dbReference type="AlphaFoldDB" id="A0A0F5K5M1"/>
<dbReference type="PANTHER" id="PTHR43072:SF8">
    <property type="entry name" value="ACYLTRANSFERASE FABY-RELATED"/>
    <property type="match status" value="1"/>
</dbReference>
<dbReference type="STRING" id="28092.WM40_02110"/>
<proteinExistence type="predicted"/>
<comment type="caution">
    <text evidence="2">The sequence shown here is derived from an EMBL/GenBank/DDBJ whole genome shotgun (WGS) entry which is preliminary data.</text>
</comment>
<accession>A0A0F5K5M1</accession>
<dbReference type="InterPro" id="IPR016181">
    <property type="entry name" value="Acyl_CoA_acyltransferase"/>
</dbReference>
<dbReference type="InterPro" id="IPR000182">
    <property type="entry name" value="GNAT_dom"/>
</dbReference>
<evidence type="ECO:0000259" key="1">
    <source>
        <dbReference type="PROSITE" id="PS51186"/>
    </source>
</evidence>
<dbReference type="RefSeq" id="WP_024905909.1">
    <property type="nucleotide sequence ID" value="NZ_CADFGU010000004.1"/>
</dbReference>
<dbReference type="CDD" id="cd04301">
    <property type="entry name" value="NAT_SF"/>
    <property type="match status" value="1"/>
</dbReference>
<reference evidence="2 3" key="1">
    <citation type="submission" date="2015-03" db="EMBL/GenBank/DDBJ databases">
        <title>Draft Genome Sequence of Burkholderia andropogonis type strain ICMP2807, isolated from Sorghum bicolor.</title>
        <authorList>
            <person name="Lopes-Santos L."/>
            <person name="Castro D.B."/>
            <person name="Ottoboni L.M."/>
            <person name="Park D."/>
            <person name="Weirc B.S."/>
            <person name="Destefano S.A."/>
        </authorList>
    </citation>
    <scope>NUCLEOTIDE SEQUENCE [LARGE SCALE GENOMIC DNA]</scope>
    <source>
        <strain evidence="2 3">ICMP2807</strain>
    </source>
</reference>
<dbReference type="OrthoDB" id="5459937at2"/>
<dbReference type="PATRIC" id="fig|28092.6.peg.493"/>
<dbReference type="Proteomes" id="UP000033618">
    <property type="component" value="Unassembled WGS sequence"/>
</dbReference>
<sequence>MTISSAQGTRPDVSGDVDTITIRAATPADMTDVARIYAPYVLSTTISFETEPPSVDAMRQRYHDIVAANAPYLVAVQDDRVVGYAYAGTYKARAAYRFTVEHSVYLDASVTGRGLGRRLLENLITACRRAGFKEMIATVAGDDNAASLGLHARCGFVPIGRLKNVGFKYDRWIDVTLMQLSLRDANA</sequence>
<dbReference type="PROSITE" id="PS51186">
    <property type="entry name" value="GNAT"/>
    <property type="match status" value="1"/>
</dbReference>
<dbReference type="PANTHER" id="PTHR43072">
    <property type="entry name" value="N-ACETYLTRANSFERASE"/>
    <property type="match status" value="1"/>
</dbReference>
<protein>
    <recommendedName>
        <fullName evidence="1">N-acetyltransferase domain-containing protein</fullName>
    </recommendedName>
</protein>
<gene>
    <name evidence="2" type="ORF">WM40_02110</name>
</gene>